<evidence type="ECO:0000313" key="2">
    <source>
        <dbReference type="Proteomes" id="UP000337909"/>
    </source>
</evidence>
<proteinExistence type="predicted"/>
<evidence type="ECO:0000313" key="1">
    <source>
        <dbReference type="EMBL" id="VVO42125.1"/>
    </source>
</evidence>
<organism evidence="1 2">
    <name type="scientific">Pseudomonas fluorescens</name>
    <dbReference type="NCBI Taxonomy" id="294"/>
    <lineage>
        <taxon>Bacteria</taxon>
        <taxon>Pseudomonadati</taxon>
        <taxon>Pseudomonadota</taxon>
        <taxon>Gammaproteobacteria</taxon>
        <taxon>Pseudomonadales</taxon>
        <taxon>Pseudomonadaceae</taxon>
        <taxon>Pseudomonas</taxon>
    </lineage>
</organism>
<protein>
    <submittedName>
        <fullName evidence="1">Uncharacterized protein</fullName>
    </submittedName>
</protein>
<gene>
    <name evidence="1" type="ORF">PS691_05839</name>
</gene>
<reference evidence="1 2" key="1">
    <citation type="submission" date="2019-09" db="EMBL/GenBank/DDBJ databases">
        <authorList>
            <person name="Chandra G."/>
            <person name="Truman W A."/>
        </authorList>
    </citation>
    <scope>NUCLEOTIDE SEQUENCE [LARGE SCALE GENOMIC DNA]</scope>
    <source>
        <strain evidence="1">PS691</strain>
    </source>
</reference>
<sequence length="260" mass="27784">MLDRAGDTDRDVQLWRNDLAGLTDLHVVGYETGVDRGAGSTDRRAQLVGQGVQVLEVVAVLHAATAGNDDLGGGQFRTIGFCKLFADEAGNTRVVSSSNCFNSSRTAFSGNRVETGGTHGDHFDRSRRLHGSDGVTGIDRTLEGVSAFYRDDLGDLVNIKRSGDAWQDVFAVGGSSSQDVAVASAQLGHQGRNVFRQLVRVGGVVGEQHFGHARDFRRGFSHGASAKTGNQYVDVATDFHGRSNGVQRGRSQHFVVLLVG</sequence>
<dbReference type="EMBL" id="CABVHQ010000156">
    <property type="protein sequence ID" value="VVO42125.1"/>
    <property type="molecule type" value="Genomic_DNA"/>
</dbReference>
<name>A0A5E7FSH3_PSEFL</name>
<dbReference type="AlphaFoldDB" id="A0A5E7FSH3"/>
<accession>A0A5E7FSH3</accession>
<dbReference type="Proteomes" id="UP000337909">
    <property type="component" value="Unassembled WGS sequence"/>
</dbReference>